<evidence type="ECO:0000313" key="2">
    <source>
        <dbReference type="Proteomes" id="UP000564033"/>
    </source>
</evidence>
<gene>
    <name evidence="1" type="ORF">GX888_00945</name>
</gene>
<dbReference type="InterPro" id="IPR036388">
    <property type="entry name" value="WH-like_DNA-bd_sf"/>
</dbReference>
<dbReference type="AlphaFoldDB" id="A0A847VCQ1"/>
<dbReference type="EMBL" id="JAAZIL010000022">
    <property type="protein sequence ID" value="NLZ24303.1"/>
    <property type="molecule type" value="Genomic_DNA"/>
</dbReference>
<protein>
    <submittedName>
        <fullName evidence="1">Helix-turn-helix transcriptional regulator</fullName>
    </submittedName>
</protein>
<accession>A0A847VCQ1</accession>
<evidence type="ECO:0000313" key="1">
    <source>
        <dbReference type="EMBL" id="NLZ24303.1"/>
    </source>
</evidence>
<comment type="caution">
    <text evidence="1">The sequence shown here is derived from an EMBL/GenBank/DDBJ whole genome shotgun (WGS) entry which is preliminary data.</text>
</comment>
<dbReference type="Gene3D" id="1.10.10.10">
    <property type="entry name" value="Winged helix-like DNA-binding domain superfamily/Winged helix DNA-binding domain"/>
    <property type="match status" value="1"/>
</dbReference>
<reference evidence="1 2" key="1">
    <citation type="journal article" date="2020" name="Biotechnol. Biofuels">
        <title>New insights from the biogas microbiome by comprehensive genome-resolved metagenomics of nearly 1600 species originating from multiple anaerobic digesters.</title>
        <authorList>
            <person name="Campanaro S."/>
            <person name="Treu L."/>
            <person name="Rodriguez-R L.M."/>
            <person name="Kovalovszki A."/>
            <person name="Ziels R.M."/>
            <person name="Maus I."/>
            <person name="Zhu X."/>
            <person name="Kougias P.G."/>
            <person name="Basile A."/>
            <person name="Luo G."/>
            <person name="Schluter A."/>
            <person name="Konstantinidis K.T."/>
            <person name="Angelidaki I."/>
        </authorList>
    </citation>
    <scope>NUCLEOTIDE SEQUENCE [LARGE SCALE GENOMIC DNA]</scope>
    <source>
        <strain evidence="1">AS19jrsBPTG_9</strain>
    </source>
</reference>
<sequence length="190" mass="22061">MLKHLFISKIRIKVLGKYMEDITKSYHVRGLVRELDEEVNAIRRELLNLKRAGILVTRKEGNKIMYSVDKSCPIIWDLRSMFYKRSKVGKLLLERLEPVEGVKVGIVTEAFLKKKYEEPTDIDMLFIGNMKVRELSSVLSSIEKDLNRPIKYVAIKPEDFKFGKKKRDPILINALIKDKIIVLGKDSDLL</sequence>
<proteinExistence type="predicted"/>
<dbReference type="Proteomes" id="UP000564033">
    <property type="component" value="Unassembled WGS sequence"/>
</dbReference>
<name>A0A847VCQ1_9BACT</name>
<organism evidence="1 2">
    <name type="scientific">Candidatus Dojkabacteria bacterium</name>
    <dbReference type="NCBI Taxonomy" id="2099670"/>
    <lineage>
        <taxon>Bacteria</taxon>
        <taxon>Candidatus Dojkabacteria</taxon>
    </lineage>
</organism>